<evidence type="ECO:0000313" key="11">
    <source>
        <dbReference type="Proteomes" id="UP001168528"/>
    </source>
</evidence>
<dbReference type="Pfam" id="PF08447">
    <property type="entry name" value="PAS_3"/>
    <property type="match status" value="3"/>
</dbReference>
<evidence type="ECO:0000256" key="2">
    <source>
        <dbReference type="ARBA" id="ARBA00012438"/>
    </source>
</evidence>
<dbReference type="InterPro" id="IPR036890">
    <property type="entry name" value="HATPase_C_sf"/>
</dbReference>
<dbReference type="Gene3D" id="2.10.70.100">
    <property type="match status" value="1"/>
</dbReference>
<evidence type="ECO:0000256" key="4">
    <source>
        <dbReference type="ARBA" id="ARBA00022679"/>
    </source>
</evidence>
<evidence type="ECO:0000256" key="5">
    <source>
        <dbReference type="ARBA" id="ARBA00022777"/>
    </source>
</evidence>
<feature type="domain" description="PAC" evidence="9">
    <location>
        <begin position="318"/>
        <end position="370"/>
    </location>
</feature>
<dbReference type="InterPro" id="IPR000014">
    <property type="entry name" value="PAS"/>
</dbReference>
<dbReference type="SUPFAM" id="SSF55785">
    <property type="entry name" value="PYP-like sensor domain (PAS domain)"/>
    <property type="match status" value="4"/>
</dbReference>
<dbReference type="PROSITE" id="PS50109">
    <property type="entry name" value="HIS_KIN"/>
    <property type="match status" value="1"/>
</dbReference>
<name>A0ABT8R1M2_9BACT</name>
<sequence>MILGITWIYGSDRILLILLNLQSINELTQYQSYKGVIYVIFTSWLLFLLIKNSTHKLQSSGNFYKSYFEQNPNPMWLIDSASQKILAVNNAACKVYGYTQQEFLMMSMHDIRMPGEQDIQWTGNNAAGIDTLNPGRHIKKNGELIYVDVFTHYTTRKNKPVAFIMAIDITRQVDFEQTVTELNRTLEDKVNERTRQYLDKNYALEVANLELSSLNEELTTANEKLETASNIIAQQAELLVKQSEDKLNNILTTIQDVVWSSYFVNRELNFINQAAKQVLGYSPDELYQNGSILESMVYREDKKLVEMAFKELIARKYFQAEYRIVHQSGEIRWIRNRVWLKTDEAGQPSVMDGVITDITDRKNYEAELQKREILLSSLIDSQTNYLVRINSRGNYTFANQQFLKDIGYSSEELLGQPASLTISPDELPDFQTMVQECILNPGKIVPLLFSTTGRKGDMHWSEWEFIGIHDETGRVAEIQGVGHNITERKKSEEQLEEYTRTLQEAQQVAQIGNWAFNIYTGEAIWSDQVFAIHHLSKSNGAPPLQELAALYHPDDWPLLQAAINTAVEQGLPYNLDLRIVDQVSREIMYVNVIGKPIHDKNGKVVKLYGTILNVNERKLFEKNLQHQNEQLRKINAELDKFVYSVSHSLRAPLTSVLGLINVIRITEVDPQTDTYLGLIEKSVRKLDGTLHEINDYSRNARLGLNVSEIDFPALLQNLKAQYSTFEGIQITIETSLQADHPFYSDEERVQVVLNNILTNACKYRDDKKSPHVALRVRVTKEAALIGIEDNGIGIDPEYINKIFNMFFRASERSTGSGLGLYIVKETLDKLKGDIDVASEPGKGSVFNVRLTNIHS</sequence>
<dbReference type="PROSITE" id="PS50112">
    <property type="entry name" value="PAS"/>
    <property type="match status" value="3"/>
</dbReference>
<dbReference type="InterPro" id="IPR003661">
    <property type="entry name" value="HisK_dim/P_dom"/>
</dbReference>
<dbReference type="SMART" id="SM00086">
    <property type="entry name" value="PAC"/>
    <property type="match status" value="4"/>
</dbReference>
<feature type="domain" description="PAS" evidence="8">
    <location>
        <begin position="243"/>
        <end position="316"/>
    </location>
</feature>
<evidence type="ECO:0000259" key="7">
    <source>
        <dbReference type="PROSITE" id="PS50109"/>
    </source>
</evidence>
<dbReference type="SMART" id="SM00388">
    <property type="entry name" value="HisKA"/>
    <property type="match status" value="1"/>
</dbReference>
<comment type="caution">
    <text evidence="10">The sequence shown here is derived from an EMBL/GenBank/DDBJ whole genome shotgun (WGS) entry which is preliminary data.</text>
</comment>
<gene>
    <name evidence="10" type="ORF">Q0590_03045</name>
</gene>
<feature type="domain" description="PAC" evidence="9">
    <location>
        <begin position="573"/>
        <end position="626"/>
    </location>
</feature>
<dbReference type="Gene3D" id="1.10.287.130">
    <property type="match status" value="1"/>
</dbReference>
<dbReference type="InterPro" id="IPR035965">
    <property type="entry name" value="PAS-like_dom_sf"/>
</dbReference>
<keyword evidence="5" id="KW-0418">Kinase</keyword>
<evidence type="ECO:0000256" key="6">
    <source>
        <dbReference type="SAM" id="Coils"/>
    </source>
</evidence>
<keyword evidence="6" id="KW-0175">Coiled coil</keyword>
<evidence type="ECO:0000313" key="10">
    <source>
        <dbReference type="EMBL" id="MDO1445208.1"/>
    </source>
</evidence>
<keyword evidence="4" id="KW-0808">Transferase</keyword>
<dbReference type="NCBIfam" id="TIGR00229">
    <property type="entry name" value="sensory_box"/>
    <property type="match status" value="3"/>
</dbReference>
<dbReference type="Gene3D" id="3.30.565.10">
    <property type="entry name" value="Histidine kinase-like ATPase, C-terminal domain"/>
    <property type="match status" value="1"/>
</dbReference>
<evidence type="ECO:0000259" key="8">
    <source>
        <dbReference type="PROSITE" id="PS50112"/>
    </source>
</evidence>
<evidence type="ECO:0000259" key="9">
    <source>
        <dbReference type="PROSITE" id="PS50113"/>
    </source>
</evidence>
<dbReference type="CDD" id="cd00130">
    <property type="entry name" value="PAS"/>
    <property type="match status" value="3"/>
</dbReference>
<evidence type="ECO:0000256" key="1">
    <source>
        <dbReference type="ARBA" id="ARBA00000085"/>
    </source>
</evidence>
<dbReference type="SUPFAM" id="SSF55874">
    <property type="entry name" value="ATPase domain of HSP90 chaperone/DNA topoisomerase II/histidine kinase"/>
    <property type="match status" value="1"/>
</dbReference>
<dbReference type="Gene3D" id="3.30.450.20">
    <property type="entry name" value="PAS domain"/>
    <property type="match status" value="4"/>
</dbReference>
<dbReference type="PRINTS" id="PR00344">
    <property type="entry name" value="BCTRLSENSOR"/>
</dbReference>
<dbReference type="RefSeq" id="WP_302035998.1">
    <property type="nucleotide sequence ID" value="NZ_JAUKPO010000001.1"/>
</dbReference>
<feature type="domain" description="PAC" evidence="9">
    <location>
        <begin position="443"/>
        <end position="497"/>
    </location>
</feature>
<feature type="coiled-coil region" evidence="6">
    <location>
        <begin position="204"/>
        <end position="253"/>
    </location>
</feature>
<dbReference type="SMART" id="SM00387">
    <property type="entry name" value="HATPase_c"/>
    <property type="match status" value="1"/>
</dbReference>
<feature type="domain" description="PAS" evidence="8">
    <location>
        <begin position="60"/>
        <end position="104"/>
    </location>
</feature>
<dbReference type="CDD" id="cd00082">
    <property type="entry name" value="HisKA"/>
    <property type="match status" value="1"/>
</dbReference>
<feature type="domain" description="Histidine kinase" evidence="7">
    <location>
        <begin position="644"/>
        <end position="854"/>
    </location>
</feature>
<keyword evidence="3" id="KW-0597">Phosphoprotein</keyword>
<dbReference type="InterPro" id="IPR004358">
    <property type="entry name" value="Sig_transdc_His_kin-like_C"/>
</dbReference>
<keyword evidence="11" id="KW-1185">Reference proteome</keyword>
<dbReference type="Pfam" id="PF02518">
    <property type="entry name" value="HATPase_c"/>
    <property type="match status" value="1"/>
</dbReference>
<dbReference type="SUPFAM" id="SSF47384">
    <property type="entry name" value="Homodimeric domain of signal transducing histidine kinase"/>
    <property type="match status" value="1"/>
</dbReference>
<dbReference type="Proteomes" id="UP001168528">
    <property type="component" value="Unassembled WGS sequence"/>
</dbReference>
<dbReference type="PROSITE" id="PS50113">
    <property type="entry name" value="PAC"/>
    <property type="match status" value="3"/>
</dbReference>
<evidence type="ECO:0000256" key="3">
    <source>
        <dbReference type="ARBA" id="ARBA00022553"/>
    </source>
</evidence>
<dbReference type="InterPro" id="IPR000700">
    <property type="entry name" value="PAS-assoc_C"/>
</dbReference>
<reference evidence="10" key="1">
    <citation type="submission" date="2023-07" db="EMBL/GenBank/DDBJ databases">
        <title>The genome sequence of Rhodocytophaga aerolata KACC 12507.</title>
        <authorList>
            <person name="Zhang X."/>
        </authorList>
    </citation>
    <scope>NUCLEOTIDE SEQUENCE</scope>
    <source>
        <strain evidence="10">KACC 12507</strain>
    </source>
</reference>
<dbReference type="InterPro" id="IPR052162">
    <property type="entry name" value="Sensor_kinase/Photoreceptor"/>
</dbReference>
<dbReference type="InterPro" id="IPR013655">
    <property type="entry name" value="PAS_fold_3"/>
</dbReference>
<comment type="catalytic activity">
    <reaction evidence="1">
        <text>ATP + protein L-histidine = ADP + protein N-phospho-L-histidine.</text>
        <dbReference type="EC" id="2.7.13.3"/>
    </reaction>
</comment>
<dbReference type="EMBL" id="JAUKPO010000001">
    <property type="protein sequence ID" value="MDO1445208.1"/>
    <property type="molecule type" value="Genomic_DNA"/>
</dbReference>
<dbReference type="InterPro" id="IPR001610">
    <property type="entry name" value="PAC"/>
</dbReference>
<dbReference type="Pfam" id="PF13188">
    <property type="entry name" value="PAS_8"/>
    <property type="match status" value="1"/>
</dbReference>
<dbReference type="Pfam" id="PF00512">
    <property type="entry name" value="HisKA"/>
    <property type="match status" value="1"/>
</dbReference>
<dbReference type="EC" id="2.7.13.3" evidence="2"/>
<dbReference type="PANTHER" id="PTHR43304">
    <property type="entry name" value="PHYTOCHROME-LIKE PROTEIN CPH1"/>
    <property type="match status" value="1"/>
</dbReference>
<dbReference type="InterPro" id="IPR005467">
    <property type="entry name" value="His_kinase_dom"/>
</dbReference>
<dbReference type="SMART" id="SM00091">
    <property type="entry name" value="PAS"/>
    <property type="match status" value="3"/>
</dbReference>
<dbReference type="InterPro" id="IPR003594">
    <property type="entry name" value="HATPase_dom"/>
</dbReference>
<organism evidence="10 11">
    <name type="scientific">Rhodocytophaga aerolata</name>
    <dbReference type="NCBI Taxonomy" id="455078"/>
    <lineage>
        <taxon>Bacteria</taxon>
        <taxon>Pseudomonadati</taxon>
        <taxon>Bacteroidota</taxon>
        <taxon>Cytophagia</taxon>
        <taxon>Cytophagales</taxon>
        <taxon>Rhodocytophagaceae</taxon>
        <taxon>Rhodocytophaga</taxon>
    </lineage>
</organism>
<dbReference type="InterPro" id="IPR036097">
    <property type="entry name" value="HisK_dim/P_sf"/>
</dbReference>
<feature type="domain" description="PAS" evidence="8">
    <location>
        <begin position="371"/>
        <end position="441"/>
    </location>
</feature>
<dbReference type="PANTHER" id="PTHR43304:SF1">
    <property type="entry name" value="PAC DOMAIN-CONTAINING PROTEIN"/>
    <property type="match status" value="1"/>
</dbReference>
<proteinExistence type="predicted"/>
<accession>A0ABT8R1M2</accession>
<protein>
    <recommendedName>
        <fullName evidence="2">histidine kinase</fullName>
        <ecNumber evidence="2">2.7.13.3</ecNumber>
    </recommendedName>
</protein>